<protein>
    <submittedName>
        <fullName evidence="2">Uncharacterized protein</fullName>
    </submittedName>
</protein>
<gene>
    <name evidence="3" type="ORF">AL553_000210</name>
    <name evidence="2" type="ORF">F0254_21485</name>
    <name evidence="1" type="ORF">GHY86_11020</name>
</gene>
<dbReference type="Proteomes" id="UP000054316">
    <property type="component" value="Unassembled WGS sequence"/>
</dbReference>
<evidence type="ECO:0000313" key="5">
    <source>
        <dbReference type="Proteomes" id="UP000532247"/>
    </source>
</evidence>
<dbReference type="Proteomes" id="UP000532247">
    <property type="component" value="Unassembled WGS sequence"/>
</dbReference>
<reference evidence="3 4" key="1">
    <citation type="submission" date="2017-12" db="EMBL/GenBank/DDBJ databases">
        <title>FDA dAtabase for Regulatory Grade micrObial Sequences (FDA-ARGOS): Supporting development and validation of Infectious Disease Dx tests.</title>
        <authorList>
            <person name="Hoffmann M."/>
            <person name="Allard M."/>
            <person name="Evans P."/>
            <person name="Brown E."/>
            <person name="Tallon L.J."/>
            <person name="Sadzewicz L."/>
            <person name="Sengamalay N."/>
            <person name="Ott S."/>
            <person name="Godinez A."/>
            <person name="Nagaraj S."/>
            <person name="Vavikolanu K."/>
            <person name="Aluvathingal J."/>
            <person name="Nadendla S."/>
            <person name="Hobson J."/>
            <person name="Sichtig H."/>
        </authorList>
    </citation>
    <scope>NUCLEOTIDE SEQUENCE [LARGE SCALE GENOMIC DNA]</scope>
    <source>
        <strain evidence="4">ATCC 17749</strain>
        <strain evidence="3">FDAARGOS_97</strain>
    </source>
</reference>
<reference evidence="1" key="3">
    <citation type="submission" date="2019-11" db="EMBL/GenBank/DDBJ databases">
        <authorList>
            <consortium name="PulseNet: The National Subtyping Network for Foodborne Disease Surveillance"/>
            <person name="Tarr C.L."/>
            <person name="Trees E."/>
            <person name="Katz L.S."/>
            <person name="Carleton-Romer H.A."/>
            <person name="Stroika S."/>
            <person name="Kucerova Z."/>
            <person name="Roache K.F."/>
            <person name="Sabol A.L."/>
            <person name="Besser J."/>
            <person name="Gerner-Smidt P."/>
        </authorList>
    </citation>
    <scope>NUCLEOTIDE SEQUENCE</scope>
    <source>
        <strain evidence="1">PNUSAV001129</strain>
    </source>
</reference>
<evidence type="ECO:0000313" key="4">
    <source>
        <dbReference type="Proteomes" id="UP000054316"/>
    </source>
</evidence>
<reference evidence="2 5" key="2">
    <citation type="submission" date="2019-09" db="EMBL/GenBank/DDBJ databases">
        <title>Draft genome sequencing and comparative genomics of hatchery-associated Vibrios.</title>
        <authorList>
            <person name="Kehlet-Delgado H."/>
            <person name="Mueller R.S."/>
        </authorList>
    </citation>
    <scope>NUCLEOTIDE SEQUENCE [LARGE SCALE GENOMIC DNA]</scope>
    <source>
        <strain evidence="2 5">081416A</strain>
    </source>
</reference>
<evidence type="ECO:0000313" key="2">
    <source>
        <dbReference type="EMBL" id="NOI11408.1"/>
    </source>
</evidence>
<dbReference type="EMBL" id="AAXMUW010000018">
    <property type="protein sequence ID" value="EGQ9135675.1"/>
    <property type="molecule type" value="Genomic_DNA"/>
</dbReference>
<dbReference type="AlphaFoldDB" id="A0A7Y4B6D1"/>
<proteinExistence type="predicted"/>
<dbReference type="EMBL" id="VTYF01000017">
    <property type="protein sequence ID" value="NOI11408.1"/>
    <property type="molecule type" value="Genomic_DNA"/>
</dbReference>
<sequence length="33" mass="3951">MLSKIEFDSRFRPLTLMVGYTNTLLRKNEPSYE</sequence>
<dbReference type="Proteomes" id="UP000714625">
    <property type="component" value="Unassembled WGS sequence"/>
</dbReference>
<dbReference type="OrthoDB" id="5882586at2"/>
<organism evidence="2 5">
    <name type="scientific">Vibrio alginolyticus</name>
    <dbReference type="NCBI Taxonomy" id="663"/>
    <lineage>
        <taxon>Bacteria</taxon>
        <taxon>Pseudomonadati</taxon>
        <taxon>Pseudomonadota</taxon>
        <taxon>Gammaproteobacteria</taxon>
        <taxon>Vibrionales</taxon>
        <taxon>Vibrionaceae</taxon>
        <taxon>Vibrio</taxon>
    </lineage>
</organism>
<accession>A0A7Y4B6D1</accession>
<name>A0A7Y4B6D1_VIBAL</name>
<comment type="caution">
    <text evidence="2">The sequence shown here is derived from an EMBL/GenBank/DDBJ whole genome shotgun (WGS) entry which is preliminary data.</text>
</comment>
<evidence type="ECO:0000313" key="3">
    <source>
        <dbReference type="EMBL" id="PNP25029.1"/>
    </source>
</evidence>
<evidence type="ECO:0000313" key="1">
    <source>
        <dbReference type="EMBL" id="EGQ9135675.1"/>
    </source>
</evidence>
<keyword evidence="4" id="KW-1185">Reference proteome</keyword>
<dbReference type="EMBL" id="LOSN02000001">
    <property type="protein sequence ID" value="PNP25029.1"/>
    <property type="molecule type" value="Genomic_DNA"/>
</dbReference>